<protein>
    <submittedName>
        <fullName evidence="1">Uncharacterized protein</fullName>
    </submittedName>
</protein>
<sequence length="90" mass="9524">MPPSMHLGCDLACQVIVTSVCTDGARCSVLCSAGGIAGATDGAWAVETDEIYDDATVTDGQSSPTQEHRDLSLHMQDDCVFSTDTRCLLR</sequence>
<gene>
    <name evidence="1" type="ORF">TMSB3V08_LOCUS6763</name>
</gene>
<name>A0A7R9HP33_9NEOP</name>
<organism evidence="1">
    <name type="scientific">Timema monikensis</name>
    <dbReference type="NCBI Taxonomy" id="170555"/>
    <lineage>
        <taxon>Eukaryota</taxon>
        <taxon>Metazoa</taxon>
        <taxon>Ecdysozoa</taxon>
        <taxon>Arthropoda</taxon>
        <taxon>Hexapoda</taxon>
        <taxon>Insecta</taxon>
        <taxon>Pterygota</taxon>
        <taxon>Neoptera</taxon>
        <taxon>Polyneoptera</taxon>
        <taxon>Phasmatodea</taxon>
        <taxon>Timematodea</taxon>
        <taxon>Timematoidea</taxon>
        <taxon>Timematidae</taxon>
        <taxon>Timema</taxon>
    </lineage>
</organism>
<evidence type="ECO:0000313" key="1">
    <source>
        <dbReference type="EMBL" id="CAD7429993.1"/>
    </source>
</evidence>
<accession>A0A7R9HP33</accession>
<reference evidence="1" key="1">
    <citation type="submission" date="2020-11" db="EMBL/GenBank/DDBJ databases">
        <authorList>
            <person name="Tran Van P."/>
        </authorList>
    </citation>
    <scope>NUCLEOTIDE SEQUENCE</scope>
</reference>
<dbReference type="EMBL" id="OB794294">
    <property type="protein sequence ID" value="CAD7429993.1"/>
    <property type="molecule type" value="Genomic_DNA"/>
</dbReference>
<proteinExistence type="predicted"/>
<dbReference type="AlphaFoldDB" id="A0A7R9HP33"/>